<organism evidence="1 2">
    <name type="scientific">Coprococcus hominis</name>
    <name type="common">ex Liu et al. 2022</name>
    <dbReference type="NCBI Taxonomy" id="2763039"/>
    <lineage>
        <taxon>Bacteria</taxon>
        <taxon>Bacillati</taxon>
        <taxon>Bacillota</taxon>
        <taxon>Clostridia</taxon>
        <taxon>Lachnospirales</taxon>
        <taxon>Lachnospiraceae</taxon>
        <taxon>Coprococcus</taxon>
    </lineage>
</organism>
<keyword evidence="2" id="KW-1185">Reference proteome</keyword>
<dbReference type="AlphaFoldDB" id="A0A8I0ALV4"/>
<dbReference type="Proteomes" id="UP000615234">
    <property type="component" value="Unassembled WGS sequence"/>
</dbReference>
<protein>
    <submittedName>
        <fullName evidence="1">Uncharacterized protein</fullName>
    </submittedName>
</protein>
<dbReference type="EMBL" id="JACOOX010000005">
    <property type="protein sequence ID" value="MBC5663376.1"/>
    <property type="molecule type" value="Genomic_DNA"/>
</dbReference>
<evidence type="ECO:0000313" key="2">
    <source>
        <dbReference type="Proteomes" id="UP000615234"/>
    </source>
</evidence>
<dbReference type="RefSeq" id="WP_021943705.1">
    <property type="nucleotide sequence ID" value="NZ_JACOOX010000005.1"/>
</dbReference>
<gene>
    <name evidence="1" type="ORF">H8S09_10815</name>
</gene>
<accession>A0A8I0ALV4</accession>
<proteinExistence type="predicted"/>
<sequence>MDTVEESNDHTYIGGRKIAKKVTGTVKLGNKKYKVVKGVVKATIKK</sequence>
<evidence type="ECO:0000313" key="1">
    <source>
        <dbReference type="EMBL" id="MBC5663376.1"/>
    </source>
</evidence>
<name>A0A8I0ALV4_9FIRM</name>
<reference evidence="1 2" key="1">
    <citation type="submission" date="2020-08" db="EMBL/GenBank/DDBJ databases">
        <title>Genome public.</title>
        <authorList>
            <person name="Liu C."/>
            <person name="Sun Q."/>
        </authorList>
    </citation>
    <scope>NUCLEOTIDE SEQUENCE [LARGE SCALE GENOMIC DNA]</scope>
    <source>
        <strain evidence="1 2">NSJ-10</strain>
    </source>
</reference>
<comment type="caution">
    <text evidence="1">The sequence shown here is derived from an EMBL/GenBank/DDBJ whole genome shotgun (WGS) entry which is preliminary data.</text>
</comment>